<sequence>MAKDGYKVQLDVYDLSNVLTRLLFMSDLGHAIVAMEMGWVKSTTKYFFLTFVGSHNNHSMNTLPTGENIIEQHIIHESQHDTGMSLSYVHDVKSRPLCPHDEYQQFELVFHVKLFDGDSGFYANSLADDDYPPIFLRTKVWKIHATTLNICTLSEANRINVSLRSRLPDLNFSLSSKVSDSVVVGKYNYAPACQAPKDEPKRIREPPIPRTELVGGEKPTNKTYKKQNNEIKLIYIFVNESLLGVGDVFNFRLEWLSDELLDLHWFNILFKCILKICNSIYSSTITYATLVYVRFCVLNEFWSLLNNWPRRLEEKRSQQAATQFLADAKRQLGAQLVSSLVSITSHQHSYQGRSCKGSARISNNTTAAEDYEEVGAEGVEDDAENDPHDGKRKCEALWPVFKIAHEQSHHVFDLYHHRKEISAELLEFCLDQGYADRNLIAKWKKASFYNGFFFLIKCNDLLTEDILGRIIVIFAILAHIKPCIL</sequence>
<dbReference type="Pfam" id="PF01125">
    <property type="entry name" value="BUD31"/>
    <property type="match status" value="1"/>
</dbReference>
<organism evidence="5">
    <name type="scientific">Tanacetum cinerariifolium</name>
    <name type="common">Dalmatian daisy</name>
    <name type="synonym">Chrysanthemum cinerariifolium</name>
    <dbReference type="NCBI Taxonomy" id="118510"/>
    <lineage>
        <taxon>Eukaryota</taxon>
        <taxon>Viridiplantae</taxon>
        <taxon>Streptophyta</taxon>
        <taxon>Embryophyta</taxon>
        <taxon>Tracheophyta</taxon>
        <taxon>Spermatophyta</taxon>
        <taxon>Magnoliopsida</taxon>
        <taxon>eudicotyledons</taxon>
        <taxon>Gunneridae</taxon>
        <taxon>Pentapetalae</taxon>
        <taxon>asterids</taxon>
        <taxon>campanulids</taxon>
        <taxon>Asterales</taxon>
        <taxon>Asteraceae</taxon>
        <taxon>Asteroideae</taxon>
        <taxon>Anthemideae</taxon>
        <taxon>Anthemidinae</taxon>
        <taxon>Tanacetum</taxon>
    </lineage>
</organism>
<evidence type="ECO:0000256" key="3">
    <source>
        <dbReference type="ARBA" id="ARBA00023242"/>
    </source>
</evidence>
<accession>A0A699H6Z4</accession>
<comment type="caution">
    <text evidence="5">The sequence shown here is derived from an EMBL/GenBank/DDBJ whole genome shotgun (WGS) entry which is preliminary data.</text>
</comment>
<dbReference type="AlphaFoldDB" id="A0A699H6Z4"/>
<feature type="region of interest" description="Disordered" evidence="4">
    <location>
        <begin position="200"/>
        <end position="221"/>
    </location>
</feature>
<protein>
    <submittedName>
        <fullName evidence="5">Protein BUD31 homolog 2</fullName>
    </submittedName>
</protein>
<dbReference type="PANTHER" id="PTHR19411:SF0">
    <property type="entry name" value="PROTEIN BUD31 HOMOLOG"/>
    <property type="match status" value="1"/>
</dbReference>
<dbReference type="PRINTS" id="PR00322">
    <property type="entry name" value="G10"/>
</dbReference>
<evidence type="ECO:0000256" key="2">
    <source>
        <dbReference type="ARBA" id="ARBA00005287"/>
    </source>
</evidence>
<name>A0A699H6Z4_TANCI</name>
<reference evidence="5" key="1">
    <citation type="journal article" date="2019" name="Sci. Rep.">
        <title>Draft genome of Tanacetum cinerariifolium, the natural source of mosquito coil.</title>
        <authorList>
            <person name="Yamashiro T."/>
            <person name="Shiraishi A."/>
            <person name="Satake H."/>
            <person name="Nakayama K."/>
        </authorList>
    </citation>
    <scope>NUCLEOTIDE SEQUENCE</scope>
</reference>
<dbReference type="InterPro" id="IPR001748">
    <property type="entry name" value="BUD31"/>
</dbReference>
<comment type="similarity">
    <text evidence="2">Belongs to the BUD31 (G10) family.</text>
</comment>
<evidence type="ECO:0000256" key="1">
    <source>
        <dbReference type="ARBA" id="ARBA00004123"/>
    </source>
</evidence>
<gene>
    <name evidence="5" type="ORF">Tci_315353</name>
</gene>
<dbReference type="EMBL" id="BKCJ010108045">
    <property type="protein sequence ID" value="GEX43378.1"/>
    <property type="molecule type" value="Genomic_DNA"/>
</dbReference>
<dbReference type="PANTHER" id="PTHR19411">
    <property type="entry name" value="PROTEIN BUD31-RELATED"/>
    <property type="match status" value="1"/>
</dbReference>
<evidence type="ECO:0000313" key="5">
    <source>
        <dbReference type="EMBL" id="GEX43378.1"/>
    </source>
</evidence>
<proteinExistence type="inferred from homology"/>
<keyword evidence="3" id="KW-0539">Nucleus</keyword>
<dbReference type="GO" id="GO:0000398">
    <property type="term" value="P:mRNA splicing, via spliceosome"/>
    <property type="evidence" value="ECO:0007669"/>
    <property type="project" value="TreeGrafter"/>
</dbReference>
<comment type="subcellular location">
    <subcellularLocation>
        <location evidence="1">Nucleus</location>
    </subcellularLocation>
</comment>
<dbReference type="GO" id="GO:0005681">
    <property type="term" value="C:spliceosomal complex"/>
    <property type="evidence" value="ECO:0007669"/>
    <property type="project" value="TreeGrafter"/>
</dbReference>
<evidence type="ECO:0000256" key="4">
    <source>
        <dbReference type="SAM" id="MobiDB-lite"/>
    </source>
</evidence>